<evidence type="ECO:0000313" key="2">
    <source>
        <dbReference type="EMBL" id="PVH63590.1"/>
    </source>
</evidence>
<organism evidence="2">
    <name type="scientific">Panicum hallii</name>
    <dbReference type="NCBI Taxonomy" id="206008"/>
    <lineage>
        <taxon>Eukaryota</taxon>
        <taxon>Viridiplantae</taxon>
        <taxon>Streptophyta</taxon>
        <taxon>Embryophyta</taxon>
        <taxon>Tracheophyta</taxon>
        <taxon>Spermatophyta</taxon>
        <taxon>Magnoliopsida</taxon>
        <taxon>Liliopsida</taxon>
        <taxon>Poales</taxon>
        <taxon>Poaceae</taxon>
        <taxon>PACMAD clade</taxon>
        <taxon>Panicoideae</taxon>
        <taxon>Panicodae</taxon>
        <taxon>Paniceae</taxon>
        <taxon>Panicinae</taxon>
        <taxon>Panicum</taxon>
        <taxon>Panicum sect. Panicum</taxon>
    </lineage>
</organism>
<dbReference type="AlphaFoldDB" id="A0A2T8KN46"/>
<feature type="compositionally biased region" description="Low complexity" evidence="1">
    <location>
        <begin position="65"/>
        <end position="79"/>
    </location>
</feature>
<accession>A0A2T8KN46</accession>
<evidence type="ECO:0000256" key="1">
    <source>
        <dbReference type="SAM" id="MobiDB-lite"/>
    </source>
</evidence>
<reference evidence="2" key="1">
    <citation type="submission" date="2018-04" db="EMBL/GenBank/DDBJ databases">
        <title>WGS assembly of Panicum hallii.</title>
        <authorList>
            <person name="Lovell J."/>
            <person name="Jenkins J."/>
            <person name="Lowry D."/>
            <person name="Mamidi S."/>
            <person name="Sreedasyam A."/>
            <person name="Weng X."/>
            <person name="Barry K."/>
            <person name="Bonette J."/>
            <person name="Campitelli B."/>
            <person name="Daum C."/>
            <person name="Gordon S."/>
            <person name="Gould B."/>
            <person name="Lipzen A."/>
            <person name="Macqueen A."/>
            <person name="Palacio-Mejia J."/>
            <person name="Plott C."/>
            <person name="Shakirov E."/>
            <person name="Shu S."/>
            <person name="Yoshinaga Y."/>
            <person name="Zane M."/>
            <person name="Rokhsar D."/>
            <person name="Grimwood J."/>
            <person name="Schmutz J."/>
            <person name="Juenger T."/>
        </authorList>
    </citation>
    <scope>NUCLEOTIDE SEQUENCE [LARGE SCALE GENOMIC DNA]</scope>
    <source>
        <strain evidence="2">FIL2</strain>
    </source>
</reference>
<protein>
    <submittedName>
        <fullName evidence="2">Uncharacterized protein</fullName>
    </submittedName>
</protein>
<feature type="compositionally biased region" description="Polar residues" evidence="1">
    <location>
        <begin position="48"/>
        <end position="64"/>
    </location>
</feature>
<gene>
    <name evidence="2" type="ORF">PAHAL_2G063100</name>
</gene>
<proteinExistence type="predicted"/>
<name>A0A2T8KN46_9POAL</name>
<sequence>MASRPRRRTCGRYSPTTRSRWRQWNVRRRQRLWLPLPCRTDAHLTVAPLNSSDTSCPSRGLSTKPSPSGAPSASSSSASRAHAGLRYAFTSS</sequence>
<feature type="region of interest" description="Disordered" evidence="1">
    <location>
        <begin position="47"/>
        <end position="81"/>
    </location>
</feature>
<dbReference type="EMBL" id="CM008047">
    <property type="protein sequence ID" value="PVH63590.1"/>
    <property type="molecule type" value="Genomic_DNA"/>
</dbReference>
<dbReference type="Gramene" id="PVH63590">
    <property type="protein sequence ID" value="PVH63590"/>
    <property type="gene ID" value="PAHAL_2G063100"/>
</dbReference>
<dbReference type="Proteomes" id="UP000243499">
    <property type="component" value="Chromosome 2"/>
</dbReference>